<feature type="transmembrane region" description="Helical" evidence="1">
    <location>
        <begin position="6"/>
        <end position="27"/>
    </location>
</feature>
<dbReference type="GeneID" id="90762893"/>
<proteinExistence type="predicted"/>
<keyword evidence="3" id="KW-1185">Reference proteome</keyword>
<gene>
    <name evidence="2" type="ORF">E2566_08065</name>
</gene>
<keyword evidence="1" id="KW-0812">Transmembrane</keyword>
<sequence>MSNSNIGNWVAIVSVVASAFTAIYSTWDKSKTELALEEIKSKYEIQKSDKVRVWSEKKERCNLIVDAARKLAQAHGKVYRELKLEHQANMEENLWAAATVLTIKNQERFLSEYQKGPAKEDEGGFTYRGKLVSITLQGLADDGQKCFQELSQ</sequence>
<evidence type="ECO:0000313" key="2">
    <source>
        <dbReference type="EMBL" id="QJA19875.1"/>
    </source>
</evidence>
<dbReference type="RefSeq" id="WP_107169398.1">
    <property type="nucleotide sequence ID" value="NZ_CP038498.1"/>
</dbReference>
<keyword evidence="1" id="KW-0472">Membrane</keyword>
<dbReference type="Proteomes" id="UP000502681">
    <property type="component" value="Chromosome"/>
</dbReference>
<evidence type="ECO:0000256" key="1">
    <source>
        <dbReference type="SAM" id="Phobius"/>
    </source>
</evidence>
<name>A0ABX6L0L5_9GAMM</name>
<keyword evidence="1" id="KW-1133">Transmembrane helix</keyword>
<reference evidence="2 3" key="1">
    <citation type="submission" date="2019-04" db="EMBL/GenBank/DDBJ databases">
        <title>Whole Genome Sequencing of Pectobacterium punjabense SS95.</title>
        <authorList>
            <person name="Sarfraz S."/>
            <person name="Oulghazi S."/>
            <person name="Roques C."/>
            <person name="Vandecasteele C."/>
            <person name="Faure D."/>
        </authorList>
    </citation>
    <scope>NUCLEOTIDE SEQUENCE [LARGE SCALE GENOMIC DNA]</scope>
    <source>
        <strain evidence="2 3">SS95</strain>
    </source>
</reference>
<evidence type="ECO:0000313" key="3">
    <source>
        <dbReference type="Proteomes" id="UP000502681"/>
    </source>
</evidence>
<protein>
    <submittedName>
        <fullName evidence="2">Uncharacterized protein</fullName>
    </submittedName>
</protein>
<organism evidence="2 3">
    <name type="scientific">Pectobacterium punjabense</name>
    <dbReference type="NCBI Taxonomy" id="2108399"/>
    <lineage>
        <taxon>Bacteria</taxon>
        <taxon>Pseudomonadati</taxon>
        <taxon>Pseudomonadota</taxon>
        <taxon>Gammaproteobacteria</taxon>
        <taxon>Enterobacterales</taxon>
        <taxon>Pectobacteriaceae</taxon>
        <taxon>Pectobacterium</taxon>
    </lineage>
</organism>
<accession>A0ABX6L0L5</accession>
<dbReference type="EMBL" id="CP038498">
    <property type="protein sequence ID" value="QJA19875.1"/>
    <property type="molecule type" value="Genomic_DNA"/>
</dbReference>